<dbReference type="PANTHER" id="PTHR34615">
    <property type="entry name" value="PX DOMAIN-CONTAINING PROTEIN"/>
    <property type="match status" value="1"/>
</dbReference>
<reference evidence="4 5" key="1">
    <citation type="journal article" date="2015" name="Genome Biol. Evol.">
        <title>Phylogenomic analyses indicate that early fungi evolved digesting cell walls of algal ancestors of land plants.</title>
        <authorList>
            <person name="Chang Y."/>
            <person name="Wang S."/>
            <person name="Sekimoto S."/>
            <person name="Aerts A.L."/>
            <person name="Choi C."/>
            <person name="Clum A."/>
            <person name="LaButti K.M."/>
            <person name="Lindquist E.A."/>
            <person name="Yee Ngan C."/>
            <person name="Ohm R.A."/>
            <person name="Salamov A.A."/>
            <person name="Grigoriev I.V."/>
            <person name="Spatafora J.W."/>
            <person name="Berbee M.L."/>
        </authorList>
    </citation>
    <scope>NUCLEOTIDE SEQUENCE [LARGE SCALE GENOMIC DNA]</scope>
    <source>
        <strain evidence="4 5">JEL478</strain>
    </source>
</reference>
<dbReference type="OMA" id="HAHRITQ"/>
<evidence type="ECO:0000313" key="5">
    <source>
        <dbReference type="Proteomes" id="UP000070544"/>
    </source>
</evidence>
<keyword evidence="2" id="KW-0479">Metal-binding</keyword>
<organism evidence="4 5">
    <name type="scientific">Gonapodya prolifera (strain JEL478)</name>
    <name type="common">Monoblepharis prolifera</name>
    <dbReference type="NCBI Taxonomy" id="1344416"/>
    <lineage>
        <taxon>Eukaryota</taxon>
        <taxon>Fungi</taxon>
        <taxon>Fungi incertae sedis</taxon>
        <taxon>Chytridiomycota</taxon>
        <taxon>Chytridiomycota incertae sedis</taxon>
        <taxon>Monoblepharidomycetes</taxon>
        <taxon>Monoblepharidales</taxon>
        <taxon>Gonapodyaceae</taxon>
        <taxon>Gonapodya</taxon>
    </lineage>
</organism>
<dbReference type="GO" id="GO:0046872">
    <property type="term" value="F:metal ion binding"/>
    <property type="evidence" value="ECO:0007669"/>
    <property type="project" value="UniProtKB-KW"/>
</dbReference>
<evidence type="ECO:0000259" key="3">
    <source>
        <dbReference type="Pfam" id="PF13359"/>
    </source>
</evidence>
<evidence type="ECO:0000256" key="1">
    <source>
        <dbReference type="ARBA" id="ARBA00001968"/>
    </source>
</evidence>
<keyword evidence="5" id="KW-1185">Reference proteome</keyword>
<name>A0A139AU75_GONPJ</name>
<protein>
    <recommendedName>
        <fullName evidence="3">DDE Tnp4 domain-containing protein</fullName>
    </recommendedName>
</protein>
<dbReference type="InterPro" id="IPR027806">
    <property type="entry name" value="HARBI1_dom"/>
</dbReference>
<proteinExistence type="predicted"/>
<dbReference type="Proteomes" id="UP000070544">
    <property type="component" value="Unassembled WGS sequence"/>
</dbReference>
<comment type="cofactor">
    <cofactor evidence="1">
        <name>a divalent metal cation</name>
        <dbReference type="ChEBI" id="CHEBI:60240"/>
    </cofactor>
</comment>
<feature type="domain" description="DDE Tnp4" evidence="3">
    <location>
        <begin position="121"/>
        <end position="255"/>
    </location>
</feature>
<accession>A0A139AU75</accession>
<dbReference type="Pfam" id="PF13359">
    <property type="entry name" value="DDE_Tnp_4"/>
    <property type="match status" value="1"/>
</dbReference>
<evidence type="ECO:0000256" key="2">
    <source>
        <dbReference type="ARBA" id="ARBA00022723"/>
    </source>
</evidence>
<dbReference type="PANTHER" id="PTHR34615:SF1">
    <property type="entry name" value="PX DOMAIN-CONTAINING PROTEIN"/>
    <property type="match status" value="1"/>
</dbReference>
<gene>
    <name evidence="4" type="ORF">M427DRAFT_502916</name>
</gene>
<dbReference type="AlphaFoldDB" id="A0A139AU75"/>
<evidence type="ECO:0000313" key="4">
    <source>
        <dbReference type="EMBL" id="KXS20123.1"/>
    </source>
</evidence>
<dbReference type="EMBL" id="KQ965736">
    <property type="protein sequence ID" value="KXS20123.1"/>
    <property type="molecule type" value="Genomic_DNA"/>
</dbReference>
<dbReference type="OrthoDB" id="5945905at2759"/>
<sequence>MTWAVSVVRFDKTDMPRLQQALHIPAIVSTDNRLIVPGIEVLCIVLRRLSFPTRLDDLGKEFGREGSKISWIYQWGVAHICTLFSDVLYWDKDRLTLEVLQEYADAVRDAGTPYVDCFGFVDGTVWQICRPLQYQRQLFNGHHQVPALKFHGIMAPDGIMIHLGGPFNGPFHDITLWKQSGIKDLLVKHAFGPNGKILFVYGDPGYSGEFPHLQYPFKSAFPTPEQHACNVEMSRHRICVEWGWGKAKMEFAALDWWQMQKVLLSPIALYFCCGILLTNAHTCLYGSETLSHFRCRPPLLEHYLRVNQ</sequence>